<reference evidence="2 3" key="1">
    <citation type="submission" date="2019-07" db="EMBL/GenBank/DDBJ databases">
        <title>Rhodotorula toruloides NBRC10032 genome sequencing.</title>
        <authorList>
            <person name="Shida Y."/>
            <person name="Takaku H."/>
            <person name="Ogasawara W."/>
            <person name="Mori K."/>
        </authorList>
    </citation>
    <scope>NUCLEOTIDE SEQUENCE [LARGE SCALE GENOMIC DNA]</scope>
    <source>
        <strain evidence="2 3">NBRC10032</strain>
    </source>
</reference>
<dbReference type="OrthoDB" id="439808at2759"/>
<evidence type="ECO:0000256" key="1">
    <source>
        <dbReference type="SAM" id="MobiDB-lite"/>
    </source>
</evidence>
<dbReference type="EMBL" id="BJWK01000016">
    <property type="protein sequence ID" value="GEM11638.1"/>
    <property type="molecule type" value="Genomic_DNA"/>
</dbReference>
<proteinExistence type="predicted"/>
<protein>
    <submittedName>
        <fullName evidence="2">Cell wall surface anchor family protein</fullName>
    </submittedName>
</protein>
<dbReference type="AlphaFoldDB" id="A0A511KMN4"/>
<feature type="compositionally biased region" description="Basic and acidic residues" evidence="1">
    <location>
        <begin position="250"/>
        <end position="262"/>
    </location>
</feature>
<dbReference type="GO" id="GO:0003676">
    <property type="term" value="F:nucleic acid binding"/>
    <property type="evidence" value="ECO:0007669"/>
    <property type="project" value="InterPro"/>
</dbReference>
<organism evidence="2 3">
    <name type="scientific">Rhodotorula toruloides</name>
    <name type="common">Yeast</name>
    <name type="synonym">Rhodosporidium toruloides</name>
    <dbReference type="NCBI Taxonomy" id="5286"/>
    <lineage>
        <taxon>Eukaryota</taxon>
        <taxon>Fungi</taxon>
        <taxon>Dikarya</taxon>
        <taxon>Basidiomycota</taxon>
        <taxon>Pucciniomycotina</taxon>
        <taxon>Microbotryomycetes</taxon>
        <taxon>Sporidiobolales</taxon>
        <taxon>Sporidiobolaceae</taxon>
        <taxon>Rhodotorula</taxon>
    </lineage>
</organism>
<feature type="compositionally biased region" description="Polar residues" evidence="1">
    <location>
        <begin position="305"/>
        <end position="315"/>
    </location>
</feature>
<accession>A0A511KMN4</accession>
<dbReference type="SUPFAM" id="SSF54928">
    <property type="entry name" value="RNA-binding domain, RBD"/>
    <property type="match status" value="1"/>
</dbReference>
<feature type="compositionally biased region" description="Low complexity" evidence="1">
    <location>
        <begin position="289"/>
        <end position="300"/>
    </location>
</feature>
<comment type="caution">
    <text evidence="2">The sequence shown here is derived from an EMBL/GenBank/DDBJ whole genome shotgun (WGS) entry which is preliminary data.</text>
</comment>
<feature type="compositionally biased region" description="Basic and acidic residues" evidence="1">
    <location>
        <begin position="272"/>
        <end position="288"/>
    </location>
</feature>
<sequence length="444" mass="49547">MPTHWLFVGNIPLTPAERYIYDTPNARGIRAEDVFMSRKPSNGRRFAYVGVYSLRDADGAITALDGTWVYNVRLLGAPFCDPGTDASIPRLAAGTHVLRRYIGPQRQADRPRHLRHTGVFLLHLQPATTQEEVLRFVRPDVPPETIKYIKLRTLGLSTLAFVDTDDENACRRDILNLDGRILRRVAVRVAWQELAEIVVEARQIQYVLDAWTFMENSRPPKAAEGSLPPAKRRRLSTGGGPFDTKIPPAEIDRSNPSLEDRPASSPSMSRNISDRSTRPDAADDHRESTSSATQTTAEATLWVNEPTSAGSATSSLKVIDTLPDRADDSSRLRSLGLPGNDFIERIWASSNESTSSSDRSVDVNASFSFTTAADAHAALEANRLSPAFPDDELMQRQYEIFLLSQARLDKDWYMGFLSQLIDTYRSTDLSVSTVRQSSRQERLV</sequence>
<feature type="region of interest" description="Disordered" evidence="1">
    <location>
        <begin position="217"/>
        <end position="315"/>
    </location>
</feature>
<dbReference type="Proteomes" id="UP000321518">
    <property type="component" value="Unassembled WGS sequence"/>
</dbReference>
<evidence type="ECO:0000313" key="2">
    <source>
        <dbReference type="EMBL" id="GEM11638.1"/>
    </source>
</evidence>
<dbReference type="InterPro" id="IPR035979">
    <property type="entry name" value="RBD_domain_sf"/>
</dbReference>
<evidence type="ECO:0000313" key="3">
    <source>
        <dbReference type="Proteomes" id="UP000321518"/>
    </source>
</evidence>
<name>A0A511KMN4_RHOTO</name>
<gene>
    <name evidence="2" type="ORF">Rt10032_c16g5655</name>
</gene>